<dbReference type="GO" id="GO:0044550">
    <property type="term" value="P:secondary metabolite biosynthetic process"/>
    <property type="evidence" value="ECO:0007669"/>
    <property type="project" value="TreeGrafter"/>
</dbReference>
<dbReference type="InterPro" id="IPR029058">
    <property type="entry name" value="AB_hydrolase_fold"/>
</dbReference>
<keyword evidence="4" id="KW-0597">Phosphoprotein</keyword>
<gene>
    <name evidence="5" type="ORF">SAMN05421630_11234</name>
</gene>
<dbReference type="Gene3D" id="3.30.300.30">
    <property type="match status" value="4"/>
</dbReference>
<dbReference type="InterPro" id="IPR042099">
    <property type="entry name" value="ANL_N_sf"/>
</dbReference>
<dbReference type="InterPro" id="IPR023213">
    <property type="entry name" value="CAT-like_dom_sf"/>
</dbReference>
<dbReference type="PANTHER" id="PTHR45527">
    <property type="entry name" value="NONRIBOSOMAL PEPTIDE SYNTHETASE"/>
    <property type="match status" value="1"/>
</dbReference>
<dbReference type="InterPro" id="IPR001242">
    <property type="entry name" value="Condensation_dom"/>
</dbReference>
<dbReference type="Gene3D" id="3.40.50.980">
    <property type="match status" value="4"/>
</dbReference>
<dbReference type="OrthoDB" id="2378856at2"/>
<dbReference type="GO" id="GO:0072330">
    <property type="term" value="P:monocarboxylic acid biosynthetic process"/>
    <property type="evidence" value="ECO:0007669"/>
    <property type="project" value="UniProtKB-ARBA"/>
</dbReference>
<dbReference type="STRING" id="530584.SAMN05421630_11234"/>
<dbReference type="Gene3D" id="3.30.559.30">
    <property type="entry name" value="Nonribosomal peptide synthetase, condensation domain"/>
    <property type="match status" value="5"/>
</dbReference>
<dbReference type="Pfam" id="PF00668">
    <property type="entry name" value="Condensation"/>
    <property type="match status" value="5"/>
</dbReference>
<dbReference type="Pfam" id="PF13193">
    <property type="entry name" value="AMP-binding_C"/>
    <property type="match status" value="4"/>
</dbReference>
<comment type="similarity">
    <text evidence="2">Belongs to the ATP-dependent AMP-binding enzyme family.</text>
</comment>
<evidence type="ECO:0000256" key="4">
    <source>
        <dbReference type="ARBA" id="ARBA00022553"/>
    </source>
</evidence>
<dbReference type="Gene3D" id="3.40.50.1820">
    <property type="entry name" value="alpha/beta hydrolase"/>
    <property type="match status" value="1"/>
</dbReference>
<dbReference type="PANTHER" id="PTHR45527:SF1">
    <property type="entry name" value="FATTY ACID SYNTHASE"/>
    <property type="match status" value="1"/>
</dbReference>
<dbReference type="FunFam" id="3.30.300.30:FF:000010">
    <property type="entry name" value="Enterobactin synthetase component F"/>
    <property type="match status" value="1"/>
</dbReference>
<dbReference type="RefSeq" id="WP_091809548.1">
    <property type="nucleotide sequence ID" value="NZ_CP016353.1"/>
</dbReference>
<dbReference type="Gene3D" id="2.30.38.10">
    <property type="entry name" value="Luciferase, Domain 3"/>
    <property type="match status" value="2"/>
</dbReference>
<dbReference type="CDD" id="cd05930">
    <property type="entry name" value="A_NRPS"/>
    <property type="match status" value="2"/>
</dbReference>
<dbReference type="FunFam" id="1.10.1200.10:FF:000016">
    <property type="entry name" value="Non-ribosomal peptide synthase"/>
    <property type="match status" value="2"/>
</dbReference>
<keyword evidence="6" id="KW-1185">Reference proteome</keyword>
<dbReference type="SUPFAM" id="SSF52777">
    <property type="entry name" value="CoA-dependent acyltransferases"/>
    <property type="match status" value="10"/>
</dbReference>
<evidence type="ECO:0000313" key="5">
    <source>
        <dbReference type="EMBL" id="SDD76187.1"/>
    </source>
</evidence>
<dbReference type="Proteomes" id="UP000199494">
    <property type="component" value="Unassembled WGS sequence"/>
</dbReference>
<dbReference type="NCBIfam" id="NF003417">
    <property type="entry name" value="PRK04813.1"/>
    <property type="match status" value="5"/>
</dbReference>
<organism evidence="5 6">
    <name type="scientific">Prauserella marina</name>
    <dbReference type="NCBI Taxonomy" id="530584"/>
    <lineage>
        <taxon>Bacteria</taxon>
        <taxon>Bacillati</taxon>
        <taxon>Actinomycetota</taxon>
        <taxon>Actinomycetes</taxon>
        <taxon>Pseudonocardiales</taxon>
        <taxon>Pseudonocardiaceae</taxon>
        <taxon>Prauserella</taxon>
    </lineage>
</organism>
<dbReference type="Gene3D" id="3.30.559.10">
    <property type="entry name" value="Chloramphenicol acetyltransferase-like domain"/>
    <property type="match status" value="5"/>
</dbReference>
<dbReference type="InterPro" id="IPR020806">
    <property type="entry name" value="PKS_PP-bd"/>
</dbReference>
<dbReference type="GO" id="GO:0043041">
    <property type="term" value="P:amino acid activation for nonribosomal peptide biosynthetic process"/>
    <property type="evidence" value="ECO:0007669"/>
    <property type="project" value="TreeGrafter"/>
</dbReference>
<dbReference type="InterPro" id="IPR009081">
    <property type="entry name" value="PP-bd_ACP"/>
</dbReference>
<name>A0A222VTM7_9PSEU</name>
<dbReference type="InterPro" id="IPR020845">
    <property type="entry name" value="AMP-binding_CS"/>
</dbReference>
<dbReference type="EMBL" id="FMZE01000012">
    <property type="protein sequence ID" value="SDD76187.1"/>
    <property type="molecule type" value="Genomic_DNA"/>
</dbReference>
<dbReference type="SMART" id="SM00823">
    <property type="entry name" value="PKS_PP"/>
    <property type="match status" value="5"/>
</dbReference>
<dbReference type="GO" id="GO:0008610">
    <property type="term" value="P:lipid biosynthetic process"/>
    <property type="evidence" value="ECO:0007669"/>
    <property type="project" value="UniProtKB-ARBA"/>
</dbReference>
<dbReference type="InterPro" id="IPR025110">
    <property type="entry name" value="AMP-bd_C"/>
</dbReference>
<dbReference type="PROSITE" id="PS50075">
    <property type="entry name" value="CARRIER"/>
    <property type="match status" value="5"/>
</dbReference>
<reference evidence="5 6" key="1">
    <citation type="submission" date="2016-10" db="EMBL/GenBank/DDBJ databases">
        <authorList>
            <person name="de Groot N.N."/>
        </authorList>
    </citation>
    <scope>NUCLEOTIDE SEQUENCE [LARGE SCALE GENOMIC DNA]</scope>
    <source>
        <strain evidence="5 6">CGMCC 4.5506</strain>
    </source>
</reference>
<dbReference type="PROSITE" id="PS00455">
    <property type="entry name" value="AMP_BINDING"/>
    <property type="match status" value="3"/>
</dbReference>
<protein>
    <submittedName>
        <fullName evidence="5">Amino acid adenylation domain-containing protein</fullName>
    </submittedName>
</protein>
<dbReference type="InterPro" id="IPR045851">
    <property type="entry name" value="AMP-bd_C_sf"/>
</dbReference>
<dbReference type="Pfam" id="PF00501">
    <property type="entry name" value="AMP-binding"/>
    <property type="match status" value="4"/>
</dbReference>
<dbReference type="PROSITE" id="PS00012">
    <property type="entry name" value="PHOSPHOPANTETHEINE"/>
    <property type="match status" value="5"/>
</dbReference>
<proteinExistence type="inferred from homology"/>
<evidence type="ECO:0000313" key="6">
    <source>
        <dbReference type="Proteomes" id="UP000199494"/>
    </source>
</evidence>
<dbReference type="InterPro" id="IPR006162">
    <property type="entry name" value="Ppantetheine_attach_site"/>
</dbReference>
<dbReference type="InterPro" id="IPR036736">
    <property type="entry name" value="ACP-like_sf"/>
</dbReference>
<keyword evidence="3" id="KW-0596">Phosphopantetheine</keyword>
<dbReference type="InterPro" id="IPR000873">
    <property type="entry name" value="AMP-dep_synth/lig_dom"/>
</dbReference>
<dbReference type="GO" id="GO:0003824">
    <property type="term" value="F:catalytic activity"/>
    <property type="evidence" value="ECO:0007669"/>
    <property type="project" value="InterPro"/>
</dbReference>
<dbReference type="NCBIfam" id="TIGR01733">
    <property type="entry name" value="AA-adenyl-dom"/>
    <property type="match status" value="4"/>
</dbReference>
<comment type="cofactor">
    <cofactor evidence="1">
        <name>pantetheine 4'-phosphate</name>
        <dbReference type="ChEBI" id="CHEBI:47942"/>
    </cofactor>
</comment>
<dbReference type="Gene3D" id="1.10.1200.10">
    <property type="entry name" value="ACP-like"/>
    <property type="match status" value="4"/>
</dbReference>
<evidence type="ECO:0000256" key="2">
    <source>
        <dbReference type="ARBA" id="ARBA00006432"/>
    </source>
</evidence>
<evidence type="ECO:0000256" key="3">
    <source>
        <dbReference type="ARBA" id="ARBA00022450"/>
    </source>
</evidence>
<dbReference type="GO" id="GO:0005737">
    <property type="term" value="C:cytoplasm"/>
    <property type="evidence" value="ECO:0007669"/>
    <property type="project" value="TreeGrafter"/>
</dbReference>
<dbReference type="InterPro" id="IPR010071">
    <property type="entry name" value="AA_adenyl_dom"/>
</dbReference>
<dbReference type="Pfam" id="PF00550">
    <property type="entry name" value="PP-binding"/>
    <property type="match status" value="5"/>
</dbReference>
<dbReference type="GO" id="GO:0031177">
    <property type="term" value="F:phosphopantetheine binding"/>
    <property type="evidence" value="ECO:0007669"/>
    <property type="project" value="InterPro"/>
</dbReference>
<dbReference type="Gene3D" id="3.40.50.12780">
    <property type="entry name" value="N-terminal domain of ligase-like"/>
    <property type="match status" value="2"/>
</dbReference>
<dbReference type="FunFam" id="1.10.1200.10:FF:000005">
    <property type="entry name" value="Nonribosomal peptide synthetase 1"/>
    <property type="match status" value="1"/>
</dbReference>
<dbReference type="SUPFAM" id="SSF47336">
    <property type="entry name" value="ACP-like"/>
    <property type="match status" value="5"/>
</dbReference>
<evidence type="ECO:0000256" key="1">
    <source>
        <dbReference type="ARBA" id="ARBA00001957"/>
    </source>
</evidence>
<accession>A0A222VTM7</accession>
<sequence length="4701" mass="502118">MSEAGDTGNTLPLTGAQHAIWAAQQLDRDSPAYLTARYVDLSGPVDVEALCSAIGAATAEIDVLRLVLTEEDGEPRQRVLGSGQGGTAEVVDLTGEADPVAAAREAMSRDLATPVGLCEGPLARQVIFVVGRRRCLWYQRLHHILADAFGFTMIVRRVAAHYTSATTGADLPPARFAPLAELVADDRRYLDSPRRRDDRDFWRTEFADGVEVTGLAPGTALPAPGFLRDEGELPPSASRRLAELVSATGTSTPEAITAAFACYLHLATGLRDIVLGMPFMGRFGSVAMRVPSTTVNVLPLRLRVEPSSRVGELIAAVSAKLGELRRHQRYRSEELRRDLRLLGSGRRLIGPWVNVKPFDTAETFGECAVESVPLAAGGVDDLTLTVAVANGSDAPRLTFDANPRLYSAAELGVHRDRFLSLLEQWCGSPETTLADLSLVSPPERDVLVEHRNDTAFSFDEQATVPGLIAAAARADENAIAVRAPDGELSYRELLASSRRLATLLSESGVGEGDLVAVALPRTSDVVCALLAVQFLGAAYLPIDTGYPADRIRFMLDDADPVLLVSTTDLAPRSDFVPLLALDEARDRWAAREELPEQPRPPASAPAYMIYTSGSTGRPKGVVVPRKALVNFLHGMSHRFPLETGDSLLAVTTVGFDIFALEFYLPLLSGATLVVAGHDTVRDPALLGDAIGEHAVTVMQATPSLWRGMVELAPDSLAGLRALAGGEAVPGELVAAMRAAGAEVSNVYGPTETTIWSASRHLADEASPPVGTPIANTRAYVLDDALRPVPDGMAGELYLAGTGVALGYHRRKGLTAQRFVADPFGESGTTMYRTGDLARWADGALIVLGRTDHQVKVRGFRIELGEIEAALSADERVEQAVVVASEFAEGDMRLVAYLVADPGLDTEDVGARIAAVLPDYMVPSAFVVLAEFPLTPNGKTDRKQLPPVWTASGAPGPAREPATETERVLCELFAELLGADDVGPDTDFFSLGGHSLLAVRLSVLVRERLGSRLAVRDLFDAPTPALVATRLVAADDRPRIVSGTSDGPEPLSFGQRQLWFLRQLSGTGPAYNIPLELRLRGPLDIDALRAALGDLVARHDVLRSVVDDTAPGEPSQRVCALSALTGLAPSAEDIAEAELAEVTTDAVRHEFDLSTEIPLWTRLFRVTETGEHVLFLVLHHIAGDEWSLRPLVDDLAFAYAARERGEAPEWVPLRATYADFARWQRTLLGQSEQPSALASRQLAFWSETLAGAPELALPTDRPYPEVAGTEGATLEFDLPAELVHGLRRIAEDTDASLFMVLHAAFAALLDDWGAGSDIVLGTPVAGRADTALDDLVGFFVNSVVLRVDTSGSPTFTELVGRARAADLAAFDNQDLPFQRLVEQLNPARSTARHPLFQALFAYHAPLGSTEEFGSCSVRQRLVSTGTAKFELTVNLSERDGGAALAGAVEYRTDLFEGERIASLIERWLTLLRAVVADPALRMHGSGVTRVVNPGPNLDDVRAPVAPRTQTERWLAGLFAELTGAREVGAHSGFFGLGGHSLLAVRLVATLRASGFPSASVTDVFAAPTVAELAERLAAREETAGAPLVRRAREGDAPLSPAQQRLWFLYRLEGPASNYNIPLLLRITGEPDVGALRAALADLVARHEPLRTLLADTGGVPGQRVLPSESAAPVVDLRGPVTTADLHHRFAIDQEPPLRVTLHHEAGPEYSLLLLLHHHAADELSVTPLLRDLATAYLARIAGTSPSFEPLPVSYSDYAEWQWEQPVAEAERFWTRTLADLPEEIPLPTDRPRPPHAGHEGAIVERELPPALARRITEVARQHDATPFMVVRAAVAALLRAVGAGTDIPLGAPVSGREDAALDELVGLFVNTVVLRTDVSGDPSFAELLGRVRAADAEAFAWRDLPFERVVELLNPRRSLARHPLFQVSVAHNRRSERTPEFPGLRVRRQRPDYAVAKYDLALDFTEWDERLTVAASYATALFDERTVEWLLDALTLLLTGVLADPSARLSSVPVLGEAEHAKVVEEFNSSAASSDTAGSADSVPDTTLWRLFLAHAERVPDREAIVDGVERTDYARLAARARKLARVMAARGVRSGDNVVVLLPRSAEVWTGMLAIAALGAVYVPVDPGYPAARIAHILRTASARLVLTTNAFADKASGAPVLTVDDPAVAAERAAASAEPLATESLTRAADPAYTIFTSGSTGKPKGVVVPNSGLASLVATFERAVGPLDGCRCGQFATPGFDVTFAELSHTLFSGGTLVIVPGHARAGEAFGEFAKRAALTHAVIPPSVVNSLPGPGCLPRGCTLTVGTEAMSAKLVARWAGEHRMVNAYGPTEVTVNSTMWAADPGFAGAIIPIGKPDVRKRCYVLDEWLRPVGIGVRGELYLGGAGVAYGYLGLSGRTAERFVADPFGPAGARLYRTGDVCTWTAEGDLLYHGRTDTQVKIRGLRIEPGEIEHAFAAQDGVRQCVVTTTGDRLVAYVRGDGVLDTAALRAEAASVLPDYMLPAAVVALDEFPLTVHDKIDVAALPDPGFGNGAGYVPPRTAAEKVLCELTSELLELDKAGIEDNFFALGGDSIISIRLLARAREAGWVFEPRAVFEHPTLGGLAGVTARLTGEPATESTRPTPGLTADEEAMVRSRWAREGNGELAEILPLSPLAQGFYVQSALGPDFYTVTLSLDLAGPLDSALLKRSMERVFDRYPNLRGAVYGEGLRKPVNVIAEHVEIPWSDVDVSAEPDKEAALRARVGELRREPFDLARPPLMRVLVAKKGPAEYRLVVFTQHILFDGWSSPLLIGEVLSVYADGGSAAALPPAARYHDHLAWLSTRDTEAAMVAWRRALEGFTEPTLIGSPRPGHPAESVTLTGGVGSELLAGLRELARSERVTLNVLVQAAWAMTLGRFTGRDDVVFGMTVSGRPADVPGVERMIGLFINAVPVRAKLRQAESLPGFLRAHQAAQADLVAHQHLGLGDIQRAAGLPELFDTTVVFESYPIDDDRLAAIQRASGLSIEAVEPEDSSHYPAMLLVDPLGDRLRLRLSYRVDLLSGEEAAGLLSTVSSLLAGFVATPERALGAFDPGDDEHSGSVSRGDSVAVPPDLGRWFVEQAARIPDATALVAGDTTWSYRELATAAEDVAALLQREGADADSVVGIALPRTAELVIGLLGVLISGAAYLPLDVDQPRHRLASMLNTVRPQWILATATHRALLPESGARVIDPAEAEGTGRPRLGNVSGEHLASVLFTSGSSGTPKAVLGTRRGLANRLAWQTRTRPLDIGDTVLAKSRITFVDATTELLSALLSGARVVLAADDAVRDHRALAELAHRYQARRITLVPSLLSVLLDCADEGLLSSVREWVCSGEPLADALAERASALLPGAVVANLYGSSEASGDSLACLAAKPGSGVGTPIDNTGCYLLDTALRPVRHGVVGEVYLSGTGLARGYLDARAESAARFVADPFAAEPGTRMYRTGDLGVITPDGNVLLLGRADDQVKIRGQRVELGEVEAALSAHPGVSASAAAAHPLAEGGNTLVGYVVGSGGSLDPGAVREHVAALLPDYLVPAFVVELDSFPLTATGKVDKRALPAPDRSAIAGEEAPRGDAEHALHDVFTTVLGMESVGRHANLFALGGDSIAAMRVVGLAAAKGLRVDVKAVFDNPTVATLAEASEAAPAPVNEPEDREGPLPLTPLQRGLYFLSTFDGSGLDVYTMQLVLGISGPLDVGRIREAITGLVEAHPNLRAGFAAPKGTDEVVSLTANQLGIEPTAVEFALADVSAEPDPEAALGDLLAGQRGRRFALDRPPLLRYLLVRFADDEHRLVLTNHHIILDGWSLPLLSRELFARYAGTHTERGGPGYRDFLNLLRDKGSAESVRAATSAYAKALAGVTEPTYLAESAPPSALADSEDVVLDLPSELVDQLAATAKELGVTINTLVQYALGVVIGASTGRCDVVFGTTVSGRPPELPGAESVPGLFINTLPVRVSTGGPGTIADEIRRLWTRQSALLDHDHVGLSDIQREAGPGAFFDTLLVFENFPVAADEVRAEARAAGLDVWRAGGRSATHYPLTVAVYPGQRFRVVLEYRPDVFARTRIERTARGLEDVLRSVVSGPRRPAASIALLTDDEHAAVTSWLSREAPESAGQTLTDLFAEQVSTRPEAIALTGNGKRWSFAELDLAADRLARWLLDSGVRRGDIVALVLDRVPEFVAAVLGVHRLGAAFLPVDPGYPAERIRFMIADAAPSVTIDTETLLTVLNPPEEQVPKPVGDKERGGPLSETDAAYLIYTSGSTGTPKGVVVEQRNIVNLFHSHRLDLHEPAVLRAGGRRLRVAHAWSFAFDASWQPLLWLYGGHAVHVLDEELRRDPAAMARELRAARIDFIEVAPSVFAALMDNGLMEGGGAAALLTIGVGGEAIPEPQWRRMRELPGVEAVNLYGPTEATVDSTIAPVAESERPVIGRPVRGARAYVLDQRLRLVPPGVPGELYLAGGGVARGYHGDPARTASRFVADPFGGGIMYRTGDLVRWTHEGLLDYLGRTDDQVKIRGFRVELGEVETALRAERGVRAAAVIAHEAGGVRRLVAYAVVADPGPLRARLAEVLPPHAVPSVVVAVDALPYTVNNKLDVAALPEPDFSSLVTGRAPRTEGERRLCEVVAQVLELDTVGADDDFFELGGDSMLAVRLVNAAKEWGIELTPRQVFEGRTVAVLAESLDRHG</sequence>
<dbReference type="CDD" id="cd19540">
    <property type="entry name" value="LCL_NRPS-like"/>
    <property type="match status" value="2"/>
</dbReference>
<dbReference type="KEGG" id="pmad:BAY61_22270"/>
<dbReference type="SUPFAM" id="SSF56801">
    <property type="entry name" value="Acetyl-CoA synthetase-like"/>
    <property type="match status" value="4"/>
</dbReference>